<dbReference type="PROSITE" id="PS50042">
    <property type="entry name" value="CNMP_BINDING_3"/>
    <property type="match status" value="1"/>
</dbReference>
<evidence type="ECO:0000259" key="5">
    <source>
        <dbReference type="PROSITE" id="PS51063"/>
    </source>
</evidence>
<dbReference type="InterPro" id="IPR050397">
    <property type="entry name" value="Env_Response_Regulators"/>
</dbReference>
<keyword evidence="1" id="KW-0805">Transcription regulation</keyword>
<dbReference type="InterPro" id="IPR012318">
    <property type="entry name" value="HTH_CRP"/>
</dbReference>
<accession>A0ABR9VNX6</accession>
<evidence type="ECO:0000256" key="3">
    <source>
        <dbReference type="ARBA" id="ARBA00023163"/>
    </source>
</evidence>
<protein>
    <submittedName>
        <fullName evidence="6">Crp/Fnr family transcriptional regulator</fullName>
    </submittedName>
</protein>
<evidence type="ECO:0000313" key="6">
    <source>
        <dbReference type="EMBL" id="MBE9252761.1"/>
    </source>
</evidence>
<dbReference type="CDD" id="cd00038">
    <property type="entry name" value="CAP_ED"/>
    <property type="match status" value="1"/>
</dbReference>
<reference evidence="6 7" key="1">
    <citation type="submission" date="2020-10" db="EMBL/GenBank/DDBJ databases">
        <authorList>
            <person name="Castelo-Branco R."/>
            <person name="Eusebio N."/>
            <person name="Adriana R."/>
            <person name="Vieira A."/>
            <person name="Brugerolle De Fraissinette N."/>
            <person name="Rezende De Castro R."/>
            <person name="Schneider M.P."/>
            <person name="Vasconcelos V."/>
            <person name="Leao P.N."/>
        </authorList>
    </citation>
    <scope>NUCLEOTIDE SEQUENCE [LARGE SCALE GENOMIC DNA]</scope>
    <source>
        <strain evidence="6 7">LEGE 00031</strain>
    </source>
</reference>
<evidence type="ECO:0000256" key="1">
    <source>
        <dbReference type="ARBA" id="ARBA00023015"/>
    </source>
</evidence>
<dbReference type="PROSITE" id="PS51063">
    <property type="entry name" value="HTH_CRP_2"/>
    <property type="match status" value="1"/>
</dbReference>
<dbReference type="PANTHER" id="PTHR24567">
    <property type="entry name" value="CRP FAMILY TRANSCRIPTIONAL REGULATORY PROTEIN"/>
    <property type="match status" value="1"/>
</dbReference>
<dbReference type="PANTHER" id="PTHR24567:SF28">
    <property type="entry name" value="LISTERIOLYSIN REGULATORY PROTEIN"/>
    <property type="match status" value="1"/>
</dbReference>
<dbReference type="Proteomes" id="UP000658720">
    <property type="component" value="Unassembled WGS sequence"/>
</dbReference>
<dbReference type="InterPro" id="IPR036390">
    <property type="entry name" value="WH_DNA-bd_sf"/>
</dbReference>
<keyword evidence="2" id="KW-0238">DNA-binding</keyword>
<dbReference type="Pfam" id="PF13545">
    <property type="entry name" value="HTH_Crp_2"/>
    <property type="match status" value="1"/>
</dbReference>
<dbReference type="InterPro" id="IPR014710">
    <property type="entry name" value="RmlC-like_jellyroll"/>
</dbReference>
<evidence type="ECO:0000256" key="2">
    <source>
        <dbReference type="ARBA" id="ARBA00023125"/>
    </source>
</evidence>
<keyword evidence="3" id="KW-0804">Transcription</keyword>
<dbReference type="InterPro" id="IPR000595">
    <property type="entry name" value="cNMP-bd_dom"/>
</dbReference>
<dbReference type="SUPFAM" id="SSF51206">
    <property type="entry name" value="cAMP-binding domain-like"/>
    <property type="match status" value="1"/>
</dbReference>
<dbReference type="InterPro" id="IPR036388">
    <property type="entry name" value="WH-like_DNA-bd_sf"/>
</dbReference>
<dbReference type="InterPro" id="IPR018490">
    <property type="entry name" value="cNMP-bd_dom_sf"/>
</dbReference>
<dbReference type="SUPFAM" id="SSF46785">
    <property type="entry name" value="Winged helix' DNA-binding domain"/>
    <property type="match status" value="1"/>
</dbReference>
<sequence length="241" mass="27345">MAPQKPAAKQIKQLANEISFFRALSKDLLMQTITYLSFRNYPCSQSMLFENYYGGSIYFIAEGWIKVCAIDESSKNNIYTLYGPDEMVGAIAAVEEDWNPKEAVTLSPAKIWSIPTQDFLNLLQEDPQAGIQVAIFASKRLRKLNQYFRLREADSVTKVAHILLELMEQKENKINTKKHRVLIPNLPHRETAILSGVTRETVTRTLSKLEKKGLILRQGATIEILNLDFLQQLVNGNPTSV</sequence>
<organism evidence="6 7">
    <name type="scientific">Synechocystis salina LEGE 00031</name>
    <dbReference type="NCBI Taxonomy" id="1828736"/>
    <lineage>
        <taxon>Bacteria</taxon>
        <taxon>Bacillati</taxon>
        <taxon>Cyanobacteriota</taxon>
        <taxon>Cyanophyceae</taxon>
        <taxon>Synechococcales</taxon>
        <taxon>Merismopediaceae</taxon>
        <taxon>Synechocystis</taxon>
    </lineage>
</organism>
<dbReference type="SMART" id="SM00100">
    <property type="entry name" value="cNMP"/>
    <property type="match status" value="1"/>
</dbReference>
<comment type="caution">
    <text evidence="6">The sequence shown here is derived from an EMBL/GenBank/DDBJ whole genome shotgun (WGS) entry which is preliminary data.</text>
</comment>
<evidence type="ECO:0000259" key="4">
    <source>
        <dbReference type="PROSITE" id="PS50042"/>
    </source>
</evidence>
<evidence type="ECO:0000313" key="7">
    <source>
        <dbReference type="Proteomes" id="UP000658720"/>
    </source>
</evidence>
<dbReference type="Gene3D" id="2.60.120.10">
    <property type="entry name" value="Jelly Rolls"/>
    <property type="match status" value="1"/>
</dbReference>
<keyword evidence="7" id="KW-1185">Reference proteome</keyword>
<proteinExistence type="predicted"/>
<dbReference type="Gene3D" id="1.10.10.10">
    <property type="entry name" value="Winged helix-like DNA-binding domain superfamily/Winged helix DNA-binding domain"/>
    <property type="match status" value="1"/>
</dbReference>
<name>A0ABR9VNX6_9SYNC</name>
<feature type="domain" description="HTH crp-type" evidence="5">
    <location>
        <begin position="153"/>
        <end position="228"/>
    </location>
</feature>
<dbReference type="EMBL" id="JADEVV010000005">
    <property type="protein sequence ID" value="MBE9252761.1"/>
    <property type="molecule type" value="Genomic_DNA"/>
</dbReference>
<gene>
    <name evidence="6" type="ORF">IQ217_02605</name>
</gene>
<feature type="domain" description="Cyclic nucleotide-binding" evidence="4">
    <location>
        <begin position="20"/>
        <end position="123"/>
    </location>
</feature>
<dbReference type="SMART" id="SM00419">
    <property type="entry name" value="HTH_CRP"/>
    <property type="match status" value="1"/>
</dbReference>
<dbReference type="Pfam" id="PF00027">
    <property type="entry name" value="cNMP_binding"/>
    <property type="match status" value="1"/>
</dbReference>
<dbReference type="RefSeq" id="WP_194018820.1">
    <property type="nucleotide sequence ID" value="NZ_JADEVV010000005.1"/>
</dbReference>